<dbReference type="AlphaFoldDB" id="W6MBT9"/>
<dbReference type="GO" id="GO:0009318">
    <property type="term" value="C:exodeoxyribonuclease VII complex"/>
    <property type="evidence" value="ECO:0007669"/>
    <property type="project" value="UniProtKB-UniRule"/>
</dbReference>
<evidence type="ECO:0000313" key="9">
    <source>
        <dbReference type="Proteomes" id="UP000035760"/>
    </source>
</evidence>
<dbReference type="PANTHER" id="PTHR34137:SF1">
    <property type="entry name" value="EXODEOXYRIBONUCLEASE 7 SMALL SUBUNIT"/>
    <property type="match status" value="1"/>
</dbReference>
<comment type="similarity">
    <text evidence="1 6">Belongs to the XseB family.</text>
</comment>
<comment type="catalytic activity">
    <reaction evidence="6">
        <text>Exonucleolytic cleavage in either 5'- to 3'- or 3'- to 5'-direction to yield nucleoside 5'-phosphates.</text>
        <dbReference type="EC" id="3.1.11.6"/>
    </reaction>
</comment>
<name>W6MBT9_9GAMM</name>
<protein>
    <recommendedName>
        <fullName evidence="6">Exodeoxyribonuclease 7 small subunit</fullName>
        <ecNumber evidence="6">3.1.11.6</ecNumber>
    </recommendedName>
    <alternativeName>
        <fullName evidence="6">Exodeoxyribonuclease VII small subunit</fullName>
        <shortName evidence="6">Exonuclease VII small subunit</shortName>
    </alternativeName>
</protein>
<dbReference type="GO" id="GO:0005829">
    <property type="term" value="C:cytosol"/>
    <property type="evidence" value="ECO:0007669"/>
    <property type="project" value="TreeGrafter"/>
</dbReference>
<reference evidence="8" key="1">
    <citation type="submission" date="2013-07" db="EMBL/GenBank/DDBJ databases">
        <authorList>
            <person name="McIlroy S."/>
        </authorList>
    </citation>
    <scope>NUCLEOTIDE SEQUENCE [LARGE SCALE GENOMIC DNA]</scope>
    <source>
        <strain evidence="8">Run_A_D11</strain>
    </source>
</reference>
<dbReference type="Gene3D" id="1.10.287.1040">
    <property type="entry name" value="Exonuclease VII, small subunit"/>
    <property type="match status" value="1"/>
</dbReference>
<proteinExistence type="inferred from homology"/>
<organism evidence="8 9">
    <name type="scientific">Candidatus Competibacter denitrificans Run_A_D11</name>
    <dbReference type="NCBI Taxonomy" id="1400863"/>
    <lineage>
        <taxon>Bacteria</taxon>
        <taxon>Pseudomonadati</taxon>
        <taxon>Pseudomonadota</taxon>
        <taxon>Gammaproteobacteria</taxon>
        <taxon>Candidatus Competibacteraceae</taxon>
        <taxon>Candidatus Competibacter</taxon>
    </lineage>
</organism>
<evidence type="ECO:0000313" key="8">
    <source>
        <dbReference type="EMBL" id="CDI04509.1"/>
    </source>
</evidence>
<dbReference type="GO" id="GO:0006308">
    <property type="term" value="P:DNA catabolic process"/>
    <property type="evidence" value="ECO:0007669"/>
    <property type="project" value="UniProtKB-UniRule"/>
</dbReference>
<dbReference type="NCBIfam" id="TIGR01280">
    <property type="entry name" value="xseB"/>
    <property type="match status" value="1"/>
</dbReference>
<sequence>MTVKKRPPIAFEAALAELETLVGQLEQGELTLEEALERFEQGISLVRTCQTALQAAEQKVNQLIERNGQAHIVPFGETAV</sequence>
<dbReference type="NCBIfam" id="NF002140">
    <property type="entry name" value="PRK00977.1-4"/>
    <property type="match status" value="1"/>
</dbReference>
<evidence type="ECO:0000256" key="3">
    <source>
        <dbReference type="ARBA" id="ARBA00022722"/>
    </source>
</evidence>
<keyword evidence="5 6" id="KW-0269">Exonuclease</keyword>
<dbReference type="EMBL" id="CBTJ020000111">
    <property type="protein sequence ID" value="CDI04509.1"/>
    <property type="molecule type" value="Genomic_DNA"/>
</dbReference>
<dbReference type="EC" id="3.1.11.6" evidence="6"/>
<comment type="subcellular location">
    <subcellularLocation>
        <location evidence="6">Cytoplasm</location>
    </subcellularLocation>
</comment>
<evidence type="ECO:0000256" key="2">
    <source>
        <dbReference type="ARBA" id="ARBA00022490"/>
    </source>
</evidence>
<dbReference type="GO" id="GO:0008855">
    <property type="term" value="F:exodeoxyribonuclease VII activity"/>
    <property type="evidence" value="ECO:0007669"/>
    <property type="project" value="UniProtKB-UniRule"/>
</dbReference>
<keyword evidence="2 6" id="KW-0963">Cytoplasm</keyword>
<keyword evidence="9" id="KW-1185">Reference proteome</keyword>
<keyword evidence="4 6" id="KW-0378">Hydrolase</keyword>
<dbReference type="OrthoDB" id="5591562at2"/>
<reference evidence="8" key="2">
    <citation type="submission" date="2014-03" db="EMBL/GenBank/DDBJ databases">
        <title>Candidatus Competibacter-lineage genomes retrieved from metagenomes reveal functional metabolic diversity.</title>
        <authorList>
            <person name="McIlroy S.J."/>
            <person name="Albertsen M."/>
            <person name="Andresen E.K."/>
            <person name="Saunders A.M."/>
            <person name="Kristiansen R."/>
            <person name="Stokholm-Bjerregaard M."/>
            <person name="Nielsen K.L."/>
            <person name="Nielsen P.H."/>
        </authorList>
    </citation>
    <scope>NUCLEOTIDE SEQUENCE</scope>
    <source>
        <strain evidence="8">Run_A_D11</strain>
    </source>
</reference>
<evidence type="ECO:0000256" key="7">
    <source>
        <dbReference type="SAM" id="Coils"/>
    </source>
</evidence>
<dbReference type="RefSeq" id="WP_048676749.1">
    <property type="nucleotide sequence ID" value="NZ_CBTJ020000111.1"/>
</dbReference>
<dbReference type="InterPro" id="IPR037004">
    <property type="entry name" value="Exonuc_VII_ssu_sf"/>
</dbReference>
<evidence type="ECO:0000256" key="6">
    <source>
        <dbReference type="HAMAP-Rule" id="MF_00337"/>
    </source>
</evidence>
<gene>
    <name evidence="6 8" type="primary">xseB</name>
    <name evidence="8" type="ORF">BN873_980110</name>
</gene>
<comment type="function">
    <text evidence="6">Bidirectionally degrades single-stranded DNA into large acid-insoluble oligonucleotides, which are then degraded further into small acid-soluble oligonucleotides.</text>
</comment>
<dbReference type="InterPro" id="IPR003761">
    <property type="entry name" value="Exonuc_VII_S"/>
</dbReference>
<dbReference type="HAMAP" id="MF_00337">
    <property type="entry name" value="Exonuc_7_S"/>
    <property type="match status" value="1"/>
</dbReference>
<accession>W6MBT9</accession>
<keyword evidence="3 6" id="KW-0540">Nuclease</keyword>
<evidence type="ECO:0000256" key="4">
    <source>
        <dbReference type="ARBA" id="ARBA00022801"/>
    </source>
</evidence>
<evidence type="ECO:0000256" key="5">
    <source>
        <dbReference type="ARBA" id="ARBA00022839"/>
    </source>
</evidence>
<feature type="coiled-coil region" evidence="7">
    <location>
        <begin position="18"/>
        <end position="66"/>
    </location>
</feature>
<dbReference type="PANTHER" id="PTHR34137">
    <property type="entry name" value="EXODEOXYRIBONUCLEASE 7 SMALL SUBUNIT"/>
    <property type="match status" value="1"/>
</dbReference>
<dbReference type="Pfam" id="PF02609">
    <property type="entry name" value="Exonuc_VII_S"/>
    <property type="match status" value="1"/>
</dbReference>
<dbReference type="Proteomes" id="UP000035760">
    <property type="component" value="Unassembled WGS sequence"/>
</dbReference>
<dbReference type="SUPFAM" id="SSF116842">
    <property type="entry name" value="XseB-like"/>
    <property type="match status" value="1"/>
</dbReference>
<evidence type="ECO:0000256" key="1">
    <source>
        <dbReference type="ARBA" id="ARBA00009998"/>
    </source>
</evidence>
<keyword evidence="7" id="KW-0175">Coiled coil</keyword>
<comment type="caution">
    <text evidence="8">The sequence shown here is derived from an EMBL/GenBank/DDBJ whole genome shotgun (WGS) entry which is preliminary data.</text>
</comment>
<dbReference type="STRING" id="1400863.BN873_980110"/>
<comment type="subunit">
    <text evidence="6">Heterooligomer composed of large and small subunits.</text>
</comment>